<gene>
    <name evidence="6" type="ORF">GQ602_007111</name>
</gene>
<protein>
    <recommendedName>
        <fullName evidence="3">S-formylglutathione hydrolase</fullName>
        <ecNumber evidence="2">3.1.2.12</ecNumber>
    </recommendedName>
</protein>
<dbReference type="PANTHER" id="PTHR10061:SF0">
    <property type="entry name" value="S-FORMYLGLUTATHIONE HYDROLASE"/>
    <property type="match status" value="1"/>
</dbReference>
<dbReference type="GO" id="GO:0052689">
    <property type="term" value="F:carboxylic ester hydrolase activity"/>
    <property type="evidence" value="ECO:0007669"/>
    <property type="project" value="UniProtKB-KW"/>
</dbReference>
<comment type="similarity">
    <text evidence="1">Belongs to the esterase D family.</text>
</comment>
<dbReference type="GO" id="GO:0005829">
    <property type="term" value="C:cytosol"/>
    <property type="evidence" value="ECO:0007669"/>
    <property type="project" value="TreeGrafter"/>
</dbReference>
<dbReference type="Gene3D" id="3.40.50.1820">
    <property type="entry name" value="alpha/beta hydrolase"/>
    <property type="match status" value="1"/>
</dbReference>
<evidence type="ECO:0000313" key="7">
    <source>
        <dbReference type="Proteomes" id="UP000562929"/>
    </source>
</evidence>
<evidence type="ECO:0000256" key="5">
    <source>
        <dbReference type="ARBA" id="ARBA00022801"/>
    </source>
</evidence>
<keyword evidence="5 6" id="KW-0378">Hydrolase</keyword>
<keyword evidence="4" id="KW-0719">Serine esterase</keyword>
<dbReference type="Proteomes" id="UP000562929">
    <property type="component" value="Unassembled WGS sequence"/>
</dbReference>
<accession>A0A8H4Q0M7</accession>
<reference evidence="6 7" key="1">
    <citation type="journal article" date="2020" name="G3 (Bethesda)">
        <title>Genetic Underpinnings of Host Manipulation by Ophiocordyceps as Revealed by Comparative Transcriptomics.</title>
        <authorList>
            <person name="Will I."/>
            <person name="Das B."/>
            <person name="Trinh T."/>
            <person name="Brachmann A."/>
            <person name="Ohm R.A."/>
            <person name="de Bekker C."/>
        </authorList>
    </citation>
    <scope>NUCLEOTIDE SEQUENCE [LARGE SCALE GENOMIC DNA]</scope>
    <source>
        <strain evidence="6 7">EC05</strain>
    </source>
</reference>
<sequence>MKIPSVLAIAIATATTTTSSPLEKRAIGGVLLCTGANSTGTCSYKVYDLNKCHQLPAPFNHNTSTFAPDGEAFTCFPRVTGCKDICKSPTGCTFGGVSFASPLKNDLGIIQWNTLISSFDCSLNRTAKPVSAWAPIANPCQCPWGEKAFRGYLGDDKDRWTQHDATELLKTWEKATPFNCLIDVGTGDNFYKQGQLLPENFEKAVKEAGIQGVKVRYHDGYDHSYYFISTFAQDHIQHAAKALGLL</sequence>
<evidence type="ECO:0000313" key="6">
    <source>
        <dbReference type="EMBL" id="KAF4580974.1"/>
    </source>
</evidence>
<dbReference type="InterPro" id="IPR000801">
    <property type="entry name" value="Esterase-like"/>
</dbReference>
<evidence type="ECO:0000256" key="1">
    <source>
        <dbReference type="ARBA" id="ARBA00005622"/>
    </source>
</evidence>
<dbReference type="GO" id="GO:0018738">
    <property type="term" value="F:S-formylglutathione hydrolase activity"/>
    <property type="evidence" value="ECO:0007669"/>
    <property type="project" value="UniProtKB-EC"/>
</dbReference>
<evidence type="ECO:0000256" key="4">
    <source>
        <dbReference type="ARBA" id="ARBA00022487"/>
    </source>
</evidence>
<evidence type="ECO:0000256" key="2">
    <source>
        <dbReference type="ARBA" id="ARBA00012479"/>
    </source>
</evidence>
<dbReference type="AlphaFoldDB" id="A0A8H4Q0M7"/>
<dbReference type="EMBL" id="JAACLJ010000009">
    <property type="protein sequence ID" value="KAF4580974.1"/>
    <property type="molecule type" value="Genomic_DNA"/>
</dbReference>
<comment type="caution">
    <text evidence="6">The sequence shown here is derived from an EMBL/GenBank/DDBJ whole genome shotgun (WGS) entry which is preliminary data.</text>
</comment>
<dbReference type="InterPro" id="IPR014186">
    <property type="entry name" value="S-formylglutathione_hydrol"/>
</dbReference>
<dbReference type="GO" id="GO:0046294">
    <property type="term" value="P:formaldehyde catabolic process"/>
    <property type="evidence" value="ECO:0007669"/>
    <property type="project" value="InterPro"/>
</dbReference>
<dbReference type="SUPFAM" id="SSF53474">
    <property type="entry name" value="alpha/beta-Hydrolases"/>
    <property type="match status" value="1"/>
</dbReference>
<dbReference type="Pfam" id="PF00756">
    <property type="entry name" value="Esterase"/>
    <property type="match status" value="1"/>
</dbReference>
<keyword evidence="7" id="KW-1185">Reference proteome</keyword>
<dbReference type="EC" id="3.1.2.12" evidence="2"/>
<proteinExistence type="inferred from homology"/>
<dbReference type="InterPro" id="IPR029058">
    <property type="entry name" value="AB_hydrolase_fold"/>
</dbReference>
<evidence type="ECO:0000256" key="3">
    <source>
        <dbReference type="ARBA" id="ARBA00016774"/>
    </source>
</evidence>
<dbReference type="OrthoDB" id="2910287at2759"/>
<organism evidence="6 7">
    <name type="scientific">Ophiocordyceps camponoti-floridani</name>
    <dbReference type="NCBI Taxonomy" id="2030778"/>
    <lineage>
        <taxon>Eukaryota</taxon>
        <taxon>Fungi</taxon>
        <taxon>Dikarya</taxon>
        <taxon>Ascomycota</taxon>
        <taxon>Pezizomycotina</taxon>
        <taxon>Sordariomycetes</taxon>
        <taxon>Hypocreomycetidae</taxon>
        <taxon>Hypocreales</taxon>
        <taxon>Ophiocordycipitaceae</taxon>
        <taxon>Ophiocordyceps</taxon>
    </lineage>
</organism>
<dbReference type="PANTHER" id="PTHR10061">
    <property type="entry name" value="S-FORMYLGLUTATHIONE HYDROLASE"/>
    <property type="match status" value="1"/>
</dbReference>
<name>A0A8H4Q0M7_9HYPO</name>